<protein>
    <submittedName>
        <fullName evidence="1">Uncharacterized protein</fullName>
    </submittedName>
</protein>
<sequence length="53" mass="5923">MSNKKYKVKALPKGLVTQTWRGVLNDERNLPRDWVDRDGVLVGIAGLRNDDGG</sequence>
<proteinExistence type="predicted"/>
<organism evidence="1 2">
    <name type="scientific">Lentinula aff. lateritia</name>
    <dbReference type="NCBI Taxonomy" id="2804960"/>
    <lineage>
        <taxon>Eukaryota</taxon>
        <taxon>Fungi</taxon>
        <taxon>Dikarya</taxon>
        <taxon>Basidiomycota</taxon>
        <taxon>Agaricomycotina</taxon>
        <taxon>Agaricomycetes</taxon>
        <taxon>Agaricomycetidae</taxon>
        <taxon>Agaricales</taxon>
        <taxon>Marasmiineae</taxon>
        <taxon>Omphalotaceae</taxon>
        <taxon>Lentinula</taxon>
    </lineage>
</organism>
<gene>
    <name evidence="1" type="ORF">F5876DRAFT_51902</name>
</gene>
<reference evidence="1" key="1">
    <citation type="submission" date="2022-09" db="EMBL/GenBank/DDBJ databases">
        <title>A Global Phylogenomic Analysis of the Shiitake Genus Lentinula.</title>
        <authorList>
            <consortium name="DOE Joint Genome Institute"/>
            <person name="Sierra-Patev S."/>
            <person name="Min B."/>
            <person name="Naranjo-Ortiz M."/>
            <person name="Looney B."/>
            <person name="Konkel Z."/>
            <person name="Slot J.C."/>
            <person name="Sakamoto Y."/>
            <person name="Steenwyk J.L."/>
            <person name="Rokas A."/>
            <person name="Carro J."/>
            <person name="Camarero S."/>
            <person name="Ferreira P."/>
            <person name="Molpeceres G."/>
            <person name="Ruiz-Duenas F.J."/>
            <person name="Serrano A."/>
            <person name="Henrissat B."/>
            <person name="Drula E."/>
            <person name="Hughes K.W."/>
            <person name="Mata J.L."/>
            <person name="Ishikawa N.K."/>
            <person name="Vargas-Isla R."/>
            <person name="Ushijima S."/>
            <person name="Smith C.A."/>
            <person name="Ahrendt S."/>
            <person name="Andreopoulos W."/>
            <person name="He G."/>
            <person name="Labutti K."/>
            <person name="Lipzen A."/>
            <person name="Ng V."/>
            <person name="Riley R."/>
            <person name="Sandor L."/>
            <person name="Barry K."/>
            <person name="Martinez A.T."/>
            <person name="Xiao Y."/>
            <person name="Gibbons J.G."/>
            <person name="Terashima K."/>
            <person name="Grigoriev I.V."/>
            <person name="Hibbett D.S."/>
        </authorList>
    </citation>
    <scope>NUCLEOTIDE SEQUENCE</scope>
    <source>
        <strain evidence="1">TMI1499</strain>
    </source>
</reference>
<accession>A0ACC1TLH2</accession>
<evidence type="ECO:0000313" key="2">
    <source>
        <dbReference type="Proteomes" id="UP001163835"/>
    </source>
</evidence>
<dbReference type="Proteomes" id="UP001163835">
    <property type="component" value="Unassembled WGS sequence"/>
</dbReference>
<name>A0ACC1TLH2_9AGAR</name>
<keyword evidence="2" id="KW-1185">Reference proteome</keyword>
<dbReference type="EMBL" id="MU795605">
    <property type="protein sequence ID" value="KAJ3805409.1"/>
    <property type="molecule type" value="Genomic_DNA"/>
</dbReference>
<comment type="caution">
    <text evidence="1">The sequence shown here is derived from an EMBL/GenBank/DDBJ whole genome shotgun (WGS) entry which is preliminary data.</text>
</comment>
<evidence type="ECO:0000313" key="1">
    <source>
        <dbReference type="EMBL" id="KAJ3805409.1"/>
    </source>
</evidence>